<comment type="caution">
    <text evidence="2">The sequence shown here is derived from an EMBL/GenBank/DDBJ whole genome shotgun (WGS) entry which is preliminary data.</text>
</comment>
<name>A0A8S4MNR8_BRALA</name>
<keyword evidence="3" id="KW-1185">Reference proteome</keyword>
<organism evidence="2 3">
    <name type="scientific">Branchiostoma lanceolatum</name>
    <name type="common">Common lancelet</name>
    <name type="synonym">Amphioxus lanceolatum</name>
    <dbReference type="NCBI Taxonomy" id="7740"/>
    <lineage>
        <taxon>Eukaryota</taxon>
        <taxon>Metazoa</taxon>
        <taxon>Chordata</taxon>
        <taxon>Cephalochordata</taxon>
        <taxon>Leptocardii</taxon>
        <taxon>Amphioxiformes</taxon>
        <taxon>Branchiostomatidae</taxon>
        <taxon>Branchiostoma</taxon>
    </lineage>
</organism>
<dbReference type="Proteomes" id="UP000838412">
    <property type="component" value="Unassembled WGS sequence"/>
</dbReference>
<evidence type="ECO:0000313" key="2">
    <source>
        <dbReference type="EMBL" id="CAH1277430.1"/>
    </source>
</evidence>
<gene>
    <name evidence="2" type="primary">Hypp9624</name>
    <name evidence="2" type="ORF">BLAG_LOCUS26218</name>
</gene>
<reference evidence="2" key="1">
    <citation type="submission" date="2022-01" db="EMBL/GenBank/DDBJ databases">
        <authorList>
            <person name="Braso-Vives M."/>
        </authorList>
    </citation>
    <scope>NUCLEOTIDE SEQUENCE</scope>
</reference>
<proteinExistence type="predicted"/>
<dbReference type="EMBL" id="CAKMNS010000308">
    <property type="protein sequence ID" value="CAH1277430.1"/>
    <property type="molecule type" value="Genomic_DNA"/>
</dbReference>
<feature type="region of interest" description="Disordered" evidence="1">
    <location>
        <begin position="1"/>
        <end position="30"/>
    </location>
</feature>
<sequence length="88" mass="9179">MLMRTGEVTPADVIKPATSRAGRRTTGSAAHAWPDVLMKTDEVTPADVIKVSPVHGHGPLHGITAEIEAAGPTPINMPVSTMTDIKGL</sequence>
<evidence type="ECO:0000256" key="1">
    <source>
        <dbReference type="SAM" id="MobiDB-lite"/>
    </source>
</evidence>
<protein>
    <submittedName>
        <fullName evidence="2">Hypp9624 protein</fullName>
    </submittedName>
</protein>
<evidence type="ECO:0000313" key="3">
    <source>
        <dbReference type="Proteomes" id="UP000838412"/>
    </source>
</evidence>
<dbReference type="AlphaFoldDB" id="A0A8S4MNR8"/>
<accession>A0A8S4MNR8</accession>